<sequence length="695" mass="80302">MALTLIPESKNYVKKYFDKNNDVYILYMAQLIQVFMSQLVAGEISYRGIKLEWVVNYLNYADKFRPIEITLDRNIQRFRSIRANNVIEYIDKYVIAGKDWRPNYDWKRRRLSVMEFDKIQVTEWDSKVVSYQDFMVCLVGEKEFEHFGLNGYRNDKNEYINYSVKHQGSLNLVEYDRDNLIVSNYPNYVRYCRGSSKFIVGGNAMKNGLVSLFESEFSMKVPVHLYVNILNVNRSVSQGEWKISVDNTFVSYSEIDGFRLSRNACKYGLYEVFESEFGIKIPLTRGGCEELFSKGRMKKKGLRENVRSKIMKYFFDYDRVRVKRVLRIDGDKNGRVIVVNRRYVKNSCCGIVDTLLLRWGSDDAGVSIGELVKGILLEVANSFEISDARNLDKELRKFAEILGGFCLTIEAPKLTTAYHLGGPYESHCSFDSSTNQTNFSVNDIRSNKKTFDIEMTSGKEFKILMATEEHLTATGDLIVWKGVYIADEYPGIAKLIIPKNAEIHQNTEGMKFRTNRCLVDTIYQIDIYECFNCTKAGVFSYNGILYCSGCVTLIVKEFEGKVDGDIKLIDITMCKEVEGARAPYHSFEYKKNQNIVISYFKLERSNCDKAGIYFFFRLEQVLDYMTVEKFKPRFKQEGKIKKESERKEPEPAPEPEPSAEAINVLRRRSNIFPMETAAVASPPAKKPKDDKCSIQ</sequence>
<proteinExistence type="predicted"/>
<feature type="compositionally biased region" description="Basic and acidic residues" evidence="1">
    <location>
        <begin position="638"/>
        <end position="650"/>
    </location>
</feature>
<name>A0A3G5A8D0_9VIRU</name>
<feature type="region of interest" description="Disordered" evidence="1">
    <location>
        <begin position="674"/>
        <end position="695"/>
    </location>
</feature>
<evidence type="ECO:0000313" key="2">
    <source>
        <dbReference type="EMBL" id="AYV83515.1"/>
    </source>
</evidence>
<feature type="region of interest" description="Disordered" evidence="1">
    <location>
        <begin position="638"/>
        <end position="660"/>
    </location>
</feature>
<evidence type="ECO:0000256" key="1">
    <source>
        <dbReference type="SAM" id="MobiDB-lite"/>
    </source>
</evidence>
<protein>
    <submittedName>
        <fullName evidence="2">Uncharacterized protein</fullName>
    </submittedName>
</protein>
<organism evidence="2">
    <name type="scientific">Hyperionvirus sp</name>
    <dbReference type="NCBI Taxonomy" id="2487770"/>
    <lineage>
        <taxon>Viruses</taxon>
        <taxon>Varidnaviria</taxon>
        <taxon>Bamfordvirae</taxon>
        <taxon>Nucleocytoviricota</taxon>
        <taxon>Megaviricetes</taxon>
        <taxon>Imitervirales</taxon>
        <taxon>Mimiviridae</taxon>
        <taxon>Klosneuvirinae</taxon>
    </lineage>
</organism>
<reference evidence="2" key="1">
    <citation type="submission" date="2018-10" db="EMBL/GenBank/DDBJ databases">
        <title>Hidden diversity of soil giant viruses.</title>
        <authorList>
            <person name="Schulz F."/>
            <person name="Alteio L."/>
            <person name="Goudeau D."/>
            <person name="Ryan E.M."/>
            <person name="Malmstrom R.R."/>
            <person name="Blanchard J."/>
            <person name="Woyke T."/>
        </authorList>
    </citation>
    <scope>NUCLEOTIDE SEQUENCE</scope>
    <source>
        <strain evidence="2">HYV1</strain>
    </source>
</reference>
<accession>A0A3G5A8D0</accession>
<feature type="compositionally biased region" description="Basic and acidic residues" evidence="1">
    <location>
        <begin position="686"/>
        <end position="695"/>
    </location>
</feature>
<dbReference type="EMBL" id="MK072389">
    <property type="protein sequence ID" value="AYV83515.1"/>
    <property type="molecule type" value="Genomic_DNA"/>
</dbReference>
<gene>
    <name evidence="2" type="ORF">Hyperionvirus7_86</name>
</gene>